<keyword evidence="2" id="KW-1185">Reference proteome</keyword>
<proteinExistence type="predicted"/>
<comment type="caution">
    <text evidence="1">The sequence shown here is derived from an EMBL/GenBank/DDBJ whole genome shotgun (WGS) entry which is preliminary data.</text>
</comment>
<sequence>MVSEKRPFVREWGKVGIEVGHTERPDCAVRLISHRAYRENLQVFIVTAPRSKLEWVRPPAEQGEKTGDRAQWGCTPSASLRHANLLRAHVSAPFTAALR</sequence>
<dbReference type="Proteomes" id="UP001283361">
    <property type="component" value="Unassembled WGS sequence"/>
</dbReference>
<protein>
    <submittedName>
        <fullName evidence="1">Uncharacterized protein</fullName>
    </submittedName>
</protein>
<dbReference type="AlphaFoldDB" id="A0AAE1B2W0"/>
<gene>
    <name evidence="1" type="ORF">RRG08_052485</name>
</gene>
<evidence type="ECO:0000313" key="2">
    <source>
        <dbReference type="Proteomes" id="UP001283361"/>
    </source>
</evidence>
<evidence type="ECO:0000313" key="1">
    <source>
        <dbReference type="EMBL" id="KAK3797886.1"/>
    </source>
</evidence>
<dbReference type="EMBL" id="JAWDGP010000740">
    <property type="protein sequence ID" value="KAK3797886.1"/>
    <property type="molecule type" value="Genomic_DNA"/>
</dbReference>
<accession>A0AAE1B2W0</accession>
<name>A0AAE1B2W0_9GAST</name>
<reference evidence="1" key="1">
    <citation type="journal article" date="2023" name="G3 (Bethesda)">
        <title>A reference genome for the long-term kleptoplast-retaining sea slug Elysia crispata morphotype clarki.</title>
        <authorList>
            <person name="Eastman K.E."/>
            <person name="Pendleton A.L."/>
            <person name="Shaikh M.A."/>
            <person name="Suttiyut T."/>
            <person name="Ogas R."/>
            <person name="Tomko P."/>
            <person name="Gavelis G."/>
            <person name="Widhalm J.R."/>
            <person name="Wisecaver J.H."/>
        </authorList>
    </citation>
    <scope>NUCLEOTIDE SEQUENCE</scope>
    <source>
        <strain evidence="1">ECLA1</strain>
    </source>
</reference>
<organism evidence="1 2">
    <name type="scientific">Elysia crispata</name>
    <name type="common">lettuce slug</name>
    <dbReference type="NCBI Taxonomy" id="231223"/>
    <lineage>
        <taxon>Eukaryota</taxon>
        <taxon>Metazoa</taxon>
        <taxon>Spiralia</taxon>
        <taxon>Lophotrochozoa</taxon>
        <taxon>Mollusca</taxon>
        <taxon>Gastropoda</taxon>
        <taxon>Heterobranchia</taxon>
        <taxon>Euthyneura</taxon>
        <taxon>Panpulmonata</taxon>
        <taxon>Sacoglossa</taxon>
        <taxon>Placobranchoidea</taxon>
        <taxon>Plakobranchidae</taxon>
        <taxon>Elysia</taxon>
    </lineage>
</organism>